<sequence>MNYSKHITHALQNDPPGEWMPTLPDQCIRLSSGFPSKELVPVKEINKATSKLLDEEQDLPLHYLGTPKLDAIKEQLIHRLEKRDLRANSNQLLVTAGACQAIDLIARIFLDEETLVVVEDPTYMEALEIFRNYTNRLICIPVDEKGLRTDKLEEFLEMRQSQGQSLPRFVYTIPTFQNPTGTTMPLARRRHLLALASHYDFHILEDDAYGELYFNKELPTLKSLDKENRVLYVGSLSKVVAPGLRIGYIVATEELITSLYWFKKDLDHPFTQAIMSTYLANNDQQTHLEILRKAYMQKRDCMIKSLNEHMPSIVHWIVPEGGYFVWVEVQGIDTNQLLQDALDRGVAYLPGRYFFLNPNNGKHYLRLSFSYASMEEIETGVKLLADLIKEKKQNL</sequence>
<keyword evidence="3" id="KW-0808">Transferase</keyword>
<proteinExistence type="predicted"/>
<evidence type="ECO:0000313" key="6">
    <source>
        <dbReference type="EMBL" id="MFC4388057.1"/>
    </source>
</evidence>
<dbReference type="InterPro" id="IPR015424">
    <property type="entry name" value="PyrdxlP-dep_Trfase"/>
</dbReference>
<dbReference type="GO" id="GO:0008483">
    <property type="term" value="F:transaminase activity"/>
    <property type="evidence" value="ECO:0007669"/>
    <property type="project" value="UniProtKB-KW"/>
</dbReference>
<dbReference type="RefSeq" id="WP_390198795.1">
    <property type="nucleotide sequence ID" value="NZ_JBHSDV010000002.1"/>
</dbReference>
<dbReference type="PANTHER" id="PTHR42790">
    <property type="entry name" value="AMINOTRANSFERASE"/>
    <property type="match status" value="1"/>
</dbReference>
<dbReference type="InterPro" id="IPR015421">
    <property type="entry name" value="PyrdxlP-dep_Trfase_major"/>
</dbReference>
<name>A0ABV8VUA1_9BACI</name>
<dbReference type="SUPFAM" id="SSF53383">
    <property type="entry name" value="PLP-dependent transferases"/>
    <property type="match status" value="1"/>
</dbReference>
<accession>A0ABV8VUA1</accession>
<dbReference type="Pfam" id="PF00155">
    <property type="entry name" value="Aminotran_1_2"/>
    <property type="match status" value="1"/>
</dbReference>
<dbReference type="Gene3D" id="3.90.1150.10">
    <property type="entry name" value="Aspartate Aminotransferase, domain 1"/>
    <property type="match status" value="1"/>
</dbReference>
<evidence type="ECO:0000256" key="4">
    <source>
        <dbReference type="ARBA" id="ARBA00022898"/>
    </source>
</evidence>
<gene>
    <name evidence="6" type="ORF">ACFOZ1_09580</name>
</gene>
<evidence type="ECO:0000256" key="3">
    <source>
        <dbReference type="ARBA" id="ARBA00022679"/>
    </source>
</evidence>
<dbReference type="InterPro" id="IPR050859">
    <property type="entry name" value="Class-I_PLP-dep_aminotransf"/>
</dbReference>
<reference evidence="7" key="1">
    <citation type="journal article" date="2019" name="Int. J. Syst. Evol. Microbiol.">
        <title>The Global Catalogue of Microorganisms (GCM) 10K type strain sequencing project: providing services to taxonomists for standard genome sequencing and annotation.</title>
        <authorList>
            <consortium name="The Broad Institute Genomics Platform"/>
            <consortium name="The Broad Institute Genome Sequencing Center for Infectious Disease"/>
            <person name="Wu L."/>
            <person name="Ma J."/>
        </authorList>
    </citation>
    <scope>NUCLEOTIDE SEQUENCE [LARGE SCALE GENOMIC DNA]</scope>
    <source>
        <strain evidence="7">KACC 14058</strain>
    </source>
</reference>
<dbReference type="InterPro" id="IPR015422">
    <property type="entry name" value="PyrdxlP-dep_Trfase_small"/>
</dbReference>
<keyword evidence="4" id="KW-0663">Pyridoxal phosphate</keyword>
<evidence type="ECO:0000256" key="2">
    <source>
        <dbReference type="ARBA" id="ARBA00022576"/>
    </source>
</evidence>
<evidence type="ECO:0000256" key="1">
    <source>
        <dbReference type="ARBA" id="ARBA00001933"/>
    </source>
</evidence>
<feature type="domain" description="Aminotransferase class I/classII large" evidence="5">
    <location>
        <begin position="26"/>
        <end position="381"/>
    </location>
</feature>
<organism evidence="6 7">
    <name type="scientific">Gracilibacillus marinus</name>
    <dbReference type="NCBI Taxonomy" id="630535"/>
    <lineage>
        <taxon>Bacteria</taxon>
        <taxon>Bacillati</taxon>
        <taxon>Bacillota</taxon>
        <taxon>Bacilli</taxon>
        <taxon>Bacillales</taxon>
        <taxon>Bacillaceae</taxon>
        <taxon>Gracilibacillus</taxon>
    </lineage>
</organism>
<dbReference type="CDD" id="cd00609">
    <property type="entry name" value="AAT_like"/>
    <property type="match status" value="1"/>
</dbReference>
<comment type="caution">
    <text evidence="6">The sequence shown here is derived from an EMBL/GenBank/DDBJ whole genome shotgun (WGS) entry which is preliminary data.</text>
</comment>
<keyword evidence="7" id="KW-1185">Reference proteome</keyword>
<evidence type="ECO:0000259" key="5">
    <source>
        <dbReference type="Pfam" id="PF00155"/>
    </source>
</evidence>
<dbReference type="Proteomes" id="UP001595880">
    <property type="component" value="Unassembled WGS sequence"/>
</dbReference>
<keyword evidence="2 6" id="KW-0032">Aminotransferase</keyword>
<dbReference type="Gene3D" id="3.40.640.10">
    <property type="entry name" value="Type I PLP-dependent aspartate aminotransferase-like (Major domain)"/>
    <property type="match status" value="1"/>
</dbReference>
<comment type="cofactor">
    <cofactor evidence="1">
        <name>pyridoxal 5'-phosphate</name>
        <dbReference type="ChEBI" id="CHEBI:597326"/>
    </cofactor>
</comment>
<dbReference type="PANTHER" id="PTHR42790:SF19">
    <property type="entry name" value="KYNURENINE_ALPHA-AMINOADIPATE AMINOTRANSFERASE, MITOCHONDRIAL"/>
    <property type="match status" value="1"/>
</dbReference>
<evidence type="ECO:0000313" key="7">
    <source>
        <dbReference type="Proteomes" id="UP001595880"/>
    </source>
</evidence>
<dbReference type="InterPro" id="IPR004839">
    <property type="entry name" value="Aminotransferase_I/II_large"/>
</dbReference>
<protein>
    <submittedName>
        <fullName evidence="6">PLP-dependent aminotransferase family protein</fullName>
    </submittedName>
</protein>
<dbReference type="EMBL" id="JBHSDV010000002">
    <property type="protein sequence ID" value="MFC4388057.1"/>
    <property type="molecule type" value="Genomic_DNA"/>
</dbReference>